<dbReference type="PROSITE" id="PS51704">
    <property type="entry name" value="GP_PDE"/>
    <property type="match status" value="1"/>
</dbReference>
<keyword evidence="2" id="KW-0378">Hydrolase</keyword>
<dbReference type="PANTHER" id="PTHR46211:SF1">
    <property type="entry name" value="GLYCEROPHOSPHODIESTER PHOSPHODIESTERASE, CYTOPLASMIC"/>
    <property type="match status" value="1"/>
</dbReference>
<dbReference type="SUPFAM" id="SSF51695">
    <property type="entry name" value="PLC-like phosphodiesterases"/>
    <property type="match status" value="1"/>
</dbReference>
<dbReference type="InterPro" id="IPR030395">
    <property type="entry name" value="GP_PDE_dom"/>
</dbReference>
<dbReference type="Proteomes" id="UP001232445">
    <property type="component" value="Unassembled WGS sequence"/>
</dbReference>
<reference evidence="2 3" key="1">
    <citation type="submission" date="2023-07" db="EMBL/GenBank/DDBJ databases">
        <title>Genomic Encyclopedia of Type Strains, Phase IV (KMG-IV): sequencing the most valuable type-strain genomes for metagenomic binning, comparative biology and taxonomic classification.</title>
        <authorList>
            <person name="Goeker M."/>
        </authorList>
    </citation>
    <scope>NUCLEOTIDE SEQUENCE [LARGE SCALE GENOMIC DNA]</scope>
    <source>
        <strain evidence="2 3">DSM 17740</strain>
    </source>
</reference>
<comment type="caution">
    <text evidence="2">The sequence shown here is derived from an EMBL/GenBank/DDBJ whole genome shotgun (WGS) entry which is preliminary data.</text>
</comment>
<proteinExistence type="predicted"/>
<dbReference type="GO" id="GO:0008889">
    <property type="term" value="F:glycerophosphodiester phosphodiesterase activity"/>
    <property type="evidence" value="ECO:0007669"/>
    <property type="project" value="UniProtKB-EC"/>
</dbReference>
<dbReference type="RefSeq" id="WP_307341709.1">
    <property type="nucleotide sequence ID" value="NZ_JAUSUQ010000013.1"/>
</dbReference>
<evidence type="ECO:0000313" key="3">
    <source>
        <dbReference type="Proteomes" id="UP001232445"/>
    </source>
</evidence>
<dbReference type="PANTHER" id="PTHR46211">
    <property type="entry name" value="GLYCEROPHOSPHORYL DIESTER PHOSPHODIESTERASE"/>
    <property type="match status" value="1"/>
</dbReference>
<dbReference type="EC" id="3.1.4.46" evidence="2"/>
<gene>
    <name evidence="2" type="ORF">J2S00_003116</name>
</gene>
<organism evidence="2 3">
    <name type="scientific">Caldalkalibacillus uzonensis</name>
    <dbReference type="NCBI Taxonomy" id="353224"/>
    <lineage>
        <taxon>Bacteria</taxon>
        <taxon>Bacillati</taxon>
        <taxon>Bacillota</taxon>
        <taxon>Bacilli</taxon>
        <taxon>Bacillales</taxon>
        <taxon>Bacillaceae</taxon>
        <taxon>Caldalkalibacillus</taxon>
    </lineage>
</organism>
<evidence type="ECO:0000313" key="2">
    <source>
        <dbReference type="EMBL" id="MDQ0340307.1"/>
    </source>
</evidence>
<dbReference type="Pfam" id="PF03009">
    <property type="entry name" value="GDPD"/>
    <property type="match status" value="1"/>
</dbReference>
<protein>
    <submittedName>
        <fullName evidence="2">Glycerophosphoryl diester phosphodiesterase</fullName>
        <ecNumber evidence="2">3.1.4.46</ecNumber>
    </submittedName>
</protein>
<name>A0ABU0CXL2_9BACI</name>
<evidence type="ECO:0000259" key="1">
    <source>
        <dbReference type="PROSITE" id="PS51704"/>
    </source>
</evidence>
<sequence>MIIIAHRGSSQLAPENTLPAIKQAVRDQIEAIEIDVQMTKDSQVIVFHDEWLGRTTNGSGFVYDTPYAEIRRLDAGEWFHPRFKGTHVPLLEEVLHLLQDQPVTLHIELKNHLIDYPGLEQSVIDLVQRYQMDNKVILSSFRVDSLETCLYMAPHIRRGLLCWGTLLPFFTTDEWRQLDLYSVHPHVSLVGENLRPLQQEGYYIFPYVVERKSQLALCQQYEVDGLFTNCPRRIKKLLKQN</sequence>
<dbReference type="Gene3D" id="3.20.20.190">
    <property type="entry name" value="Phosphatidylinositol (PI) phosphodiesterase"/>
    <property type="match status" value="1"/>
</dbReference>
<accession>A0ABU0CXL2</accession>
<dbReference type="InterPro" id="IPR017946">
    <property type="entry name" value="PLC-like_Pdiesterase_TIM-brl"/>
</dbReference>
<dbReference type="EMBL" id="JAUSUQ010000013">
    <property type="protein sequence ID" value="MDQ0340307.1"/>
    <property type="molecule type" value="Genomic_DNA"/>
</dbReference>
<feature type="domain" description="GP-PDE" evidence="1">
    <location>
        <begin position="1"/>
        <end position="238"/>
    </location>
</feature>
<keyword evidence="3" id="KW-1185">Reference proteome</keyword>